<gene>
    <name evidence="1" type="ORF">KU74_07220</name>
</gene>
<dbReference type="RefSeq" id="WP_039313196.1">
    <property type="nucleotide sequence ID" value="NZ_JQOD01000001.1"/>
</dbReference>
<organism evidence="1 2">
    <name type="scientific">Pectobacterium brasiliense</name>
    <dbReference type="NCBI Taxonomy" id="180957"/>
    <lineage>
        <taxon>Bacteria</taxon>
        <taxon>Pseudomonadati</taxon>
        <taxon>Pseudomonadota</taxon>
        <taxon>Gammaproteobacteria</taxon>
        <taxon>Enterobacterales</taxon>
        <taxon>Pectobacteriaceae</taxon>
        <taxon>Pectobacterium</taxon>
    </lineage>
</organism>
<dbReference type="OrthoDB" id="6591454at2"/>
<reference evidence="1 2" key="1">
    <citation type="submission" date="2014-08" db="EMBL/GenBank/DDBJ databases">
        <title>Genome sequences of NCPPB Pectobacterium isolates.</title>
        <authorList>
            <person name="Glover R.H."/>
            <person name="Sapp M."/>
            <person name="Elphinstone J."/>
        </authorList>
    </citation>
    <scope>NUCLEOTIDE SEQUENCE [LARGE SCALE GENOMIC DNA]</scope>
    <source>
        <strain evidence="1 2">LMG 21372</strain>
    </source>
</reference>
<accession>A0A0M2F5F7</accession>
<dbReference type="AlphaFoldDB" id="A0A0M2F5F7"/>
<dbReference type="EMBL" id="JQOD01000001">
    <property type="protein sequence ID" value="KGA36249.1"/>
    <property type="molecule type" value="Genomic_DNA"/>
</dbReference>
<protein>
    <submittedName>
        <fullName evidence="1">Uncharacterized protein</fullName>
    </submittedName>
</protein>
<name>A0A0M2F5F7_9GAMM</name>
<dbReference type="Proteomes" id="UP000029435">
    <property type="component" value="Unassembled WGS sequence"/>
</dbReference>
<sequence>MKVKELQAYLSECDPESIVLIPGFETVATMQAAEPDLVIQCKSNLCKEDAMLGNRCVSPFGQTGEPSVWIGWSKDYRSDYFLYYLKNPEA</sequence>
<evidence type="ECO:0000313" key="1">
    <source>
        <dbReference type="EMBL" id="KGA36249.1"/>
    </source>
</evidence>
<evidence type="ECO:0000313" key="2">
    <source>
        <dbReference type="Proteomes" id="UP000029435"/>
    </source>
</evidence>
<proteinExistence type="predicted"/>
<comment type="caution">
    <text evidence="1">The sequence shown here is derived from an EMBL/GenBank/DDBJ whole genome shotgun (WGS) entry which is preliminary data.</text>
</comment>